<evidence type="ECO:0000256" key="2">
    <source>
        <dbReference type="SAM" id="MobiDB-lite"/>
    </source>
</evidence>
<organism evidence="3 4">
    <name type="scientific">Sphingobium xenophagum</name>
    <dbReference type="NCBI Taxonomy" id="121428"/>
    <lineage>
        <taxon>Bacteria</taxon>
        <taxon>Pseudomonadati</taxon>
        <taxon>Pseudomonadota</taxon>
        <taxon>Alphaproteobacteria</taxon>
        <taxon>Sphingomonadales</taxon>
        <taxon>Sphingomonadaceae</taxon>
        <taxon>Sphingobium</taxon>
    </lineage>
</organism>
<dbReference type="PANTHER" id="PTHR38432:SF1">
    <property type="entry name" value="TELA-LIKE PROTEIN SAOUHSC_01408"/>
    <property type="match status" value="1"/>
</dbReference>
<evidence type="ECO:0008006" key="5">
    <source>
        <dbReference type="Google" id="ProtNLM"/>
    </source>
</evidence>
<comment type="similarity">
    <text evidence="1">Belongs to the TelA family.</text>
</comment>
<dbReference type="EMBL" id="BBQY01000004">
    <property type="protein sequence ID" value="GBH30045.1"/>
    <property type="molecule type" value="Genomic_DNA"/>
</dbReference>
<dbReference type="RefSeq" id="WP_130752402.1">
    <property type="nucleotide sequence ID" value="NZ_BBQY01000004.1"/>
</dbReference>
<feature type="compositionally biased region" description="Low complexity" evidence="2">
    <location>
        <begin position="1"/>
        <end position="14"/>
    </location>
</feature>
<gene>
    <name evidence="3" type="ORF">MBESOW_P1299</name>
</gene>
<dbReference type="AlphaFoldDB" id="A0A401J096"/>
<evidence type="ECO:0000313" key="3">
    <source>
        <dbReference type="EMBL" id="GBH30045.1"/>
    </source>
</evidence>
<evidence type="ECO:0000313" key="4">
    <source>
        <dbReference type="Proteomes" id="UP000290975"/>
    </source>
</evidence>
<evidence type="ECO:0000256" key="1">
    <source>
        <dbReference type="ARBA" id="ARBA00005541"/>
    </source>
</evidence>
<accession>A0A401J096</accession>
<dbReference type="PANTHER" id="PTHR38432">
    <property type="entry name" value="TELA-LIKE PROTEIN SAOUHSC_01408"/>
    <property type="match status" value="1"/>
</dbReference>
<dbReference type="Pfam" id="PF05816">
    <property type="entry name" value="TelA"/>
    <property type="match status" value="1"/>
</dbReference>
<dbReference type="InterPro" id="IPR008863">
    <property type="entry name" value="Toxic_anion-R_TelA"/>
</dbReference>
<sequence length="407" mass="44248">MASTAPTTTTTSSSDPFNLTPPDPVPVVSAERAAGLVPIDAEKKSKLDEKVDAFIDDLVAQDANSPAFGARVDQLTNMGRKEIAEAAGHSNRFLDRPVRAMDSDSKVGADLAELRRTVEDLDPGKRGSLTSRKKLFGIIPFGNKMRDYFDSYKSAQSHINSILGSLASGKDTLIKDNAAIDVERQNMWATMGRLEQMIHISKTMDARLEAKALELDSTDPTKAKAIRESALFYIRQRTQDLLTQMAVTVQGYLALDLVKKNNVELVKGVDRASTTTVAALRTAVTVAQALVGQRLVLEQISALNTTTANMIDSTGELLKSQTAQIHEQAASSTIPIETLQRAFQNIYDTMDNIDTFKLKALENMKTTVTTLSNEVEKSKGYIARAEGQAQASKEARADNPLLSAIEG</sequence>
<protein>
    <recommendedName>
        <fullName evidence="5">Toxic anion resistance protein</fullName>
    </recommendedName>
</protein>
<feature type="region of interest" description="Disordered" evidence="2">
    <location>
        <begin position="1"/>
        <end position="26"/>
    </location>
</feature>
<reference evidence="3 4" key="1">
    <citation type="submission" date="2014-12" db="EMBL/GenBank/DDBJ databases">
        <title>Whole genome sequencing of Sphingobium xenophagum OW59.</title>
        <authorList>
            <person name="Ohta Y."/>
            <person name="Nishi S."/>
            <person name="Hatada Y."/>
        </authorList>
    </citation>
    <scope>NUCLEOTIDE SEQUENCE [LARGE SCALE GENOMIC DNA]</scope>
    <source>
        <strain evidence="3 4">OW59</strain>
    </source>
</reference>
<dbReference type="Proteomes" id="UP000290975">
    <property type="component" value="Unassembled WGS sequence"/>
</dbReference>
<keyword evidence="4" id="KW-1185">Reference proteome</keyword>
<proteinExistence type="inferred from homology"/>
<dbReference type="STRING" id="1192759.GCA_000277525_00581"/>
<name>A0A401J096_SPHXE</name>
<comment type="caution">
    <text evidence="3">The sequence shown here is derived from an EMBL/GenBank/DDBJ whole genome shotgun (WGS) entry which is preliminary data.</text>
</comment>